<reference evidence="1" key="1">
    <citation type="submission" date="2020-11" db="EMBL/GenBank/DDBJ databases">
        <authorList>
            <person name="Tran Van P."/>
        </authorList>
    </citation>
    <scope>NUCLEOTIDE SEQUENCE</scope>
</reference>
<proteinExistence type="predicted"/>
<evidence type="ECO:0000313" key="1">
    <source>
        <dbReference type="EMBL" id="CAD7414047.1"/>
    </source>
</evidence>
<sequence>MELNTVPVKPQPTNVLTGAQTWVINKPNTMVRLPSTRKHKFLQYFLAPSFRNLSRTFHTPSFGVKIELNLGRGNYSEEMSQPKKNLLQWEPTPLVKPFDNILLGKKNFLPFVPSYEKTCTGSSSSSAAASYHLAKVTAPTTITYPNFNNQQGVRTRINLSAGSRPHI</sequence>
<dbReference type="AlphaFoldDB" id="A0A7R9HAN7"/>
<gene>
    <name evidence="1" type="ORF">TPSB3V08_LOCUS9417</name>
</gene>
<dbReference type="EMBL" id="OD007501">
    <property type="protein sequence ID" value="CAD7414047.1"/>
    <property type="molecule type" value="Genomic_DNA"/>
</dbReference>
<name>A0A7R9HAN7_TIMPO</name>
<accession>A0A7R9HAN7</accession>
<organism evidence="1">
    <name type="scientific">Timema poppense</name>
    <name type="common">Walking stick</name>
    <dbReference type="NCBI Taxonomy" id="170557"/>
    <lineage>
        <taxon>Eukaryota</taxon>
        <taxon>Metazoa</taxon>
        <taxon>Ecdysozoa</taxon>
        <taxon>Arthropoda</taxon>
        <taxon>Hexapoda</taxon>
        <taxon>Insecta</taxon>
        <taxon>Pterygota</taxon>
        <taxon>Neoptera</taxon>
        <taxon>Polyneoptera</taxon>
        <taxon>Phasmatodea</taxon>
        <taxon>Timematodea</taxon>
        <taxon>Timematoidea</taxon>
        <taxon>Timematidae</taxon>
        <taxon>Timema</taxon>
    </lineage>
</organism>
<protein>
    <submittedName>
        <fullName evidence="1">Uncharacterized protein</fullName>
    </submittedName>
</protein>